<reference evidence="1 2" key="1">
    <citation type="submission" date="2014-07" db="EMBL/GenBank/DDBJ databases">
        <title>Methanogenic archaea and the global carbon cycle.</title>
        <authorList>
            <person name="Henriksen J.R."/>
            <person name="Luke J."/>
            <person name="Reinhart S."/>
            <person name="Benedict M.N."/>
            <person name="Youngblut N.D."/>
            <person name="Metcalf M.E."/>
            <person name="Whitaker R.J."/>
            <person name="Metcalf W.W."/>
        </authorList>
    </citation>
    <scope>NUCLEOTIDE SEQUENCE [LARGE SCALE GENOMIC DNA]</scope>
    <source>
        <strain evidence="2">ATCC 43570 / DSM 1825 / OCM 12 / VKM B-1830 / TM-1</strain>
    </source>
</reference>
<proteinExistence type="predicted"/>
<dbReference type="AlphaFoldDB" id="A0A0E3H9J2"/>
<evidence type="ECO:0000313" key="1">
    <source>
        <dbReference type="EMBL" id="AKB14199.1"/>
    </source>
</evidence>
<organism evidence="1 2">
    <name type="scientific">Methanosarcina thermophila (strain ATCC 43570 / DSM 1825 / OCM 12 / VKM B-1830 / TM-1)</name>
    <dbReference type="NCBI Taxonomy" id="523844"/>
    <lineage>
        <taxon>Archaea</taxon>
        <taxon>Methanobacteriati</taxon>
        <taxon>Methanobacteriota</taxon>
        <taxon>Stenosarchaea group</taxon>
        <taxon>Methanomicrobia</taxon>
        <taxon>Methanosarcinales</taxon>
        <taxon>Methanosarcinaceae</taxon>
        <taxon>Methanosarcina</taxon>
    </lineage>
</organism>
<sequence length="102" mass="11762">MVYNEYPSPIIVPVLIAKVEKKPRLRPNLSVVSTAAILSRHYKTFKSVNPSFFRSSDKSYFDCIERTTQSHMPGKQWKTLVPIAMDRLLNGNDFEKWFSPAV</sequence>
<gene>
    <name evidence="1" type="ORF">MSTHT_2441</name>
</gene>
<dbReference type="HOGENOM" id="CLU_2271098_0_0_2"/>
<protein>
    <submittedName>
        <fullName evidence="1">Uncharacterized protein</fullName>
    </submittedName>
</protein>
<dbReference type="RefSeq" id="WP_048168139.1">
    <property type="nucleotide sequence ID" value="NZ_CP009501.1"/>
</dbReference>
<dbReference type="GeneID" id="41602149"/>
<accession>A0A0E3H9J2</accession>
<dbReference type="Proteomes" id="UP000066529">
    <property type="component" value="Chromosome"/>
</dbReference>
<name>A0A0E3H9J2_METTT</name>
<evidence type="ECO:0000313" key="2">
    <source>
        <dbReference type="Proteomes" id="UP000066529"/>
    </source>
</evidence>
<dbReference type="EMBL" id="CP009501">
    <property type="protein sequence ID" value="AKB14199.1"/>
    <property type="molecule type" value="Genomic_DNA"/>
</dbReference>
<dbReference type="KEGG" id="mthr:MSTHT_2441"/>